<keyword evidence="9" id="KW-1185">Reference proteome</keyword>
<evidence type="ECO:0000259" key="7">
    <source>
        <dbReference type="Pfam" id="PF09825"/>
    </source>
</evidence>
<evidence type="ECO:0000313" key="9">
    <source>
        <dbReference type="Proteomes" id="UP000730481"/>
    </source>
</evidence>
<sequence length="716" mass="80423">MLPFPIRFILATYGSDGTFHTLNSRGFITNGTFYTRSTALVATKPQHRSLPILAAKPTTSLLPATPGDSLETNYYVYFFSDIISQLEITPYLNKEFWNRNILVPSQSSECVRHAVLALGATHWQFSARNQSTAALDRFVLKHYNEAISQLTCNQASPPDMSTVLTCCILFVILESLRGDFSEAVRHLESGTRILTNHVPKAYLPNRDFVELAAIFHAIAAQVAIFAPERVFPDVTHLLTPTKQQKRLEGQFRTLDEAEDIMNQFDDAVSHISWDLDQEWEDEESECNTQWSILQQNIDIWKCEFEALVKKLQDKKEPIDWEKVLNLRIQHKLWELLIREQSDDDENFEAYLDPGECNALLDQLEKLWCNPARPRFGLKIDLTAALFQLYVYCTDENVRQRIIFLLRSQSRREIIWDSGQLADFLENDMVLRAVGLQNDRWPEIGPHNSSSTQSNLNMLVNKTVSIAMAIISYGVSATLGAQPRPKAVVYRGPASSEGCPEGIHDLLVSSPSNFEVVYAGPNEPIDVIEALKGATIYAHGGGPNWSKAYRSTKKYEKAIQEFVNSGGHYLGFCLGAYLAGPKNGYNLLPKGVDTEQEIERRGAQVKGEEDTVINVDWTFESGKTEDKRWLYFQDGVVIRGMDGSKPGKIVGRYSANGDVAASITPYGKGWVGLVGPHPEADQTWYDGAHITNPEGIRMDIGHDFVEATIHAGSHKRS</sequence>
<reference evidence="8" key="1">
    <citation type="journal article" date="2017" name="Mycologia">
        <title>Fusarium algeriense, sp. nov., a novel toxigenic crown rot pathogen of durum wheat from Algeria is nested in the Fusarium burgessii species complex.</title>
        <authorList>
            <person name="Laraba I."/>
            <person name="Keddad A."/>
            <person name="Boureghda H."/>
            <person name="Abdallah N."/>
            <person name="Vaughan M.M."/>
            <person name="Proctor R.H."/>
            <person name="Busman M."/>
            <person name="O'Donnell K."/>
        </authorList>
    </citation>
    <scope>NUCLEOTIDE SEQUENCE</scope>
    <source>
        <strain evidence="8">NRRL 25174</strain>
    </source>
</reference>
<evidence type="ECO:0000256" key="3">
    <source>
        <dbReference type="ARBA" id="ARBA00023015"/>
    </source>
</evidence>
<comment type="caution">
    <text evidence="8">The sequence shown here is derived from an EMBL/GenBank/DDBJ whole genome shotgun (WGS) entry which is preliminary data.</text>
</comment>
<dbReference type="GO" id="GO:0016874">
    <property type="term" value="F:ligase activity"/>
    <property type="evidence" value="ECO:0007669"/>
    <property type="project" value="UniProtKB-KW"/>
</dbReference>
<keyword evidence="6" id="KW-0539">Nucleus</keyword>
<dbReference type="InterPro" id="IPR019197">
    <property type="entry name" value="Biotin-prot_ligase_N"/>
</dbReference>
<evidence type="ECO:0000256" key="2">
    <source>
        <dbReference type="ARBA" id="ARBA00022833"/>
    </source>
</evidence>
<feature type="domain" description="Biotin-protein ligase N-terminal" evidence="7">
    <location>
        <begin position="551"/>
        <end position="681"/>
    </location>
</feature>
<dbReference type="PANTHER" id="PTHR36206:SF12">
    <property type="entry name" value="ASPERCRYPTIN BIOSYNTHESIS CLUSTER-SPECIFIC TRANSCRIPTION REGULATOR ATNN-RELATED"/>
    <property type="match status" value="1"/>
</dbReference>
<gene>
    <name evidence="8" type="ORF">FBEOM_2453</name>
</gene>
<keyword evidence="1" id="KW-0479">Metal-binding</keyword>
<name>A0A9P5E2C7_9HYPO</name>
<dbReference type="CDD" id="cd03144">
    <property type="entry name" value="GATase1_ScBLP_like"/>
    <property type="match status" value="1"/>
</dbReference>
<keyword evidence="8" id="KW-0436">Ligase</keyword>
<dbReference type="InterPro" id="IPR021858">
    <property type="entry name" value="Fun_TF"/>
</dbReference>
<evidence type="ECO:0000256" key="4">
    <source>
        <dbReference type="ARBA" id="ARBA00023125"/>
    </source>
</evidence>
<dbReference type="SUPFAM" id="SSF52317">
    <property type="entry name" value="Class I glutamine amidotransferase-like"/>
    <property type="match status" value="1"/>
</dbReference>
<organism evidence="8 9">
    <name type="scientific">Fusarium beomiforme</name>
    <dbReference type="NCBI Taxonomy" id="44412"/>
    <lineage>
        <taxon>Eukaryota</taxon>
        <taxon>Fungi</taxon>
        <taxon>Dikarya</taxon>
        <taxon>Ascomycota</taxon>
        <taxon>Pezizomycotina</taxon>
        <taxon>Sordariomycetes</taxon>
        <taxon>Hypocreomycetidae</taxon>
        <taxon>Hypocreales</taxon>
        <taxon>Nectriaceae</taxon>
        <taxon>Fusarium</taxon>
        <taxon>Fusarium burgessii species complex</taxon>
    </lineage>
</organism>
<proteinExistence type="predicted"/>
<dbReference type="Pfam" id="PF09825">
    <property type="entry name" value="BPL_N"/>
    <property type="match status" value="1"/>
</dbReference>
<dbReference type="PANTHER" id="PTHR36206">
    <property type="entry name" value="ASPERCRYPTIN BIOSYNTHESIS CLUSTER-SPECIFIC TRANSCRIPTION REGULATOR ATNN-RELATED"/>
    <property type="match status" value="1"/>
</dbReference>
<reference evidence="8" key="2">
    <citation type="submission" date="2020-02" db="EMBL/GenBank/DDBJ databases">
        <title>Identification and distribution of gene clusters putatively required for synthesis of sphingolipid metabolism inhibitors in phylogenetically diverse species of the filamentous fungus Fusarium.</title>
        <authorList>
            <person name="Kim H.-S."/>
            <person name="Busman M."/>
            <person name="Brown D.W."/>
            <person name="Divon H."/>
            <person name="Uhlig S."/>
            <person name="Proctor R.H."/>
        </authorList>
    </citation>
    <scope>NUCLEOTIDE SEQUENCE</scope>
    <source>
        <strain evidence="8">NRRL 25174</strain>
    </source>
</reference>
<dbReference type="GO" id="GO:0003677">
    <property type="term" value="F:DNA binding"/>
    <property type="evidence" value="ECO:0007669"/>
    <property type="project" value="UniProtKB-KW"/>
</dbReference>
<evidence type="ECO:0000256" key="1">
    <source>
        <dbReference type="ARBA" id="ARBA00022723"/>
    </source>
</evidence>
<dbReference type="AlphaFoldDB" id="A0A9P5E2C7"/>
<keyword evidence="3" id="KW-0805">Transcription regulation</keyword>
<dbReference type="InterPro" id="IPR052360">
    <property type="entry name" value="Transcr_Regulatory_Proteins"/>
</dbReference>
<evidence type="ECO:0000313" key="8">
    <source>
        <dbReference type="EMBL" id="KAF4343544.1"/>
    </source>
</evidence>
<dbReference type="Pfam" id="PF11951">
    <property type="entry name" value="Fungal_trans_2"/>
    <property type="match status" value="1"/>
</dbReference>
<dbReference type="InterPro" id="IPR029062">
    <property type="entry name" value="Class_I_gatase-like"/>
</dbReference>
<dbReference type="EMBL" id="PVQB02000088">
    <property type="protein sequence ID" value="KAF4343544.1"/>
    <property type="molecule type" value="Genomic_DNA"/>
</dbReference>
<dbReference type="GO" id="GO:0046872">
    <property type="term" value="F:metal ion binding"/>
    <property type="evidence" value="ECO:0007669"/>
    <property type="project" value="UniProtKB-KW"/>
</dbReference>
<dbReference type="Proteomes" id="UP000730481">
    <property type="component" value="Unassembled WGS sequence"/>
</dbReference>
<evidence type="ECO:0000256" key="6">
    <source>
        <dbReference type="ARBA" id="ARBA00023242"/>
    </source>
</evidence>
<protein>
    <submittedName>
        <fullName evidence="8">Biotin ligase</fullName>
    </submittedName>
</protein>
<keyword evidence="5" id="KW-0804">Transcription</keyword>
<dbReference type="OrthoDB" id="10250105at2759"/>
<evidence type="ECO:0000256" key="5">
    <source>
        <dbReference type="ARBA" id="ARBA00023163"/>
    </source>
</evidence>
<keyword evidence="4" id="KW-0238">DNA-binding</keyword>
<keyword evidence="2" id="KW-0862">Zinc</keyword>
<accession>A0A9P5E2C7</accession>